<dbReference type="Gene3D" id="3.40.50.2000">
    <property type="entry name" value="Glycogen Phosphorylase B"/>
    <property type="match status" value="2"/>
</dbReference>
<evidence type="ECO:0000259" key="1">
    <source>
        <dbReference type="Pfam" id="PF00534"/>
    </source>
</evidence>
<comment type="caution">
    <text evidence="3">The sequence shown here is derived from an EMBL/GenBank/DDBJ whole genome shotgun (WGS) entry which is preliminary data.</text>
</comment>
<feature type="domain" description="Glycosyltransferase subfamily 4-like N-terminal" evidence="2">
    <location>
        <begin position="24"/>
        <end position="165"/>
    </location>
</feature>
<feature type="domain" description="Glycosyl transferase family 1" evidence="1">
    <location>
        <begin position="173"/>
        <end position="342"/>
    </location>
</feature>
<sequence>MSKRVLVISNMYPSHRTPTYGIFVKNQVEALKERGVSVDTAVNRDNRGGKGNLIRKYMIWLLKILARFITKGRSYDVVHAHYIFPSGLPGLLFKKLFKTKLIVTSHGGDLDQMAKKSGLIKKLTKKILHEADHVIVVGEALKSEVIDGFGVAENKVSVINMGVDRRVFQSVDSTEAKKELGLNPDHFHILFVGNHIKAKGLTELLEAAKNIQKNHRNVELHLLGSVKDEGYLQQLKESVQQENSSLVHFHGPKDQKTVATWMAAADVFTLPSYIEGFGLVALEAMSCHTPVVGSDVGGLSYLLADDHGVLVEPKSVSSLQTGLQRVMEDELLRKRLIENGEQAAKESDTERLLNEIIDLYNRA</sequence>
<dbReference type="EMBL" id="JAEKJY010000002">
    <property type="protein sequence ID" value="MBN8235125.1"/>
    <property type="molecule type" value="Genomic_DNA"/>
</dbReference>
<dbReference type="InterPro" id="IPR050194">
    <property type="entry name" value="Glycosyltransferase_grp1"/>
</dbReference>
<dbReference type="PANTHER" id="PTHR45947:SF15">
    <property type="entry name" value="TEICHURONIC ACID BIOSYNTHESIS GLYCOSYLTRANSFERASE TUAC-RELATED"/>
    <property type="match status" value="1"/>
</dbReference>
<evidence type="ECO:0000313" key="3">
    <source>
        <dbReference type="EMBL" id="MBN8235125.1"/>
    </source>
</evidence>
<dbReference type="PANTHER" id="PTHR45947">
    <property type="entry name" value="SULFOQUINOVOSYL TRANSFERASE SQD2"/>
    <property type="match status" value="1"/>
</dbReference>
<dbReference type="Pfam" id="PF13439">
    <property type="entry name" value="Glyco_transf_4"/>
    <property type="match status" value="1"/>
</dbReference>
<name>A0ABS3DUW2_9BACI</name>
<dbReference type="Pfam" id="PF00534">
    <property type="entry name" value="Glycos_transf_1"/>
    <property type="match status" value="1"/>
</dbReference>
<organism evidence="3 4">
    <name type="scientific">Halobacillus kuroshimensis</name>
    <dbReference type="NCBI Taxonomy" id="302481"/>
    <lineage>
        <taxon>Bacteria</taxon>
        <taxon>Bacillati</taxon>
        <taxon>Bacillota</taxon>
        <taxon>Bacilli</taxon>
        <taxon>Bacillales</taxon>
        <taxon>Bacillaceae</taxon>
        <taxon>Halobacillus</taxon>
    </lineage>
</organism>
<dbReference type="Proteomes" id="UP000663970">
    <property type="component" value="Unassembled WGS sequence"/>
</dbReference>
<evidence type="ECO:0000259" key="2">
    <source>
        <dbReference type="Pfam" id="PF13439"/>
    </source>
</evidence>
<dbReference type="RefSeq" id="WP_206933235.1">
    <property type="nucleotide sequence ID" value="NZ_JAEKJY010000002.1"/>
</dbReference>
<gene>
    <name evidence="3" type="ORF">JF544_07670</name>
</gene>
<accession>A0ABS3DUW2</accession>
<dbReference type="InterPro" id="IPR028098">
    <property type="entry name" value="Glyco_trans_4-like_N"/>
</dbReference>
<reference evidence="3 4" key="1">
    <citation type="submission" date="2020-12" db="EMBL/GenBank/DDBJ databases">
        <title>Oil enriched cultivation method for isolating marine PHA-producing bacteria.</title>
        <authorList>
            <person name="Zheng W."/>
            <person name="Yu S."/>
            <person name="Huang Y."/>
        </authorList>
    </citation>
    <scope>NUCLEOTIDE SEQUENCE [LARGE SCALE GENOMIC DNA]</scope>
    <source>
        <strain evidence="3 4">SY-2-6</strain>
    </source>
</reference>
<proteinExistence type="predicted"/>
<protein>
    <submittedName>
        <fullName evidence="3">Glycosyltransferase</fullName>
    </submittedName>
</protein>
<keyword evidence="4" id="KW-1185">Reference proteome</keyword>
<evidence type="ECO:0000313" key="4">
    <source>
        <dbReference type="Proteomes" id="UP000663970"/>
    </source>
</evidence>
<dbReference type="SUPFAM" id="SSF53756">
    <property type="entry name" value="UDP-Glycosyltransferase/glycogen phosphorylase"/>
    <property type="match status" value="1"/>
</dbReference>
<dbReference type="InterPro" id="IPR001296">
    <property type="entry name" value="Glyco_trans_1"/>
</dbReference>